<dbReference type="InterPro" id="IPR027417">
    <property type="entry name" value="P-loop_NTPase"/>
</dbReference>
<dbReference type="InterPro" id="IPR011990">
    <property type="entry name" value="TPR-like_helical_dom_sf"/>
</dbReference>
<dbReference type="Pfam" id="PF00931">
    <property type="entry name" value="NB-ARC"/>
    <property type="match status" value="1"/>
</dbReference>
<dbReference type="InterPro" id="IPR019734">
    <property type="entry name" value="TPR_rpt"/>
</dbReference>
<keyword evidence="4" id="KW-1185">Reference proteome</keyword>
<dbReference type="Proteomes" id="UP000319213">
    <property type="component" value="Unassembled WGS sequence"/>
</dbReference>
<dbReference type="RefSeq" id="WP_142262269.1">
    <property type="nucleotide sequence ID" value="NZ_BMPV01000002.1"/>
</dbReference>
<reference evidence="3 4" key="1">
    <citation type="submission" date="2019-06" db="EMBL/GenBank/DDBJ databases">
        <title>Sequencing the genomes of 1000 actinobacteria strains.</title>
        <authorList>
            <person name="Klenk H.-P."/>
        </authorList>
    </citation>
    <scope>NUCLEOTIDE SEQUENCE [LARGE SCALE GENOMIC DNA]</scope>
    <source>
        <strain evidence="3 4">DSM 43186</strain>
    </source>
</reference>
<name>A0A543IQ87_9ACTN</name>
<accession>A0A543IQ87</accession>
<dbReference type="Pfam" id="PF13424">
    <property type="entry name" value="TPR_12"/>
    <property type="match status" value="1"/>
</dbReference>
<evidence type="ECO:0000313" key="4">
    <source>
        <dbReference type="Proteomes" id="UP000319213"/>
    </source>
</evidence>
<evidence type="ECO:0000256" key="1">
    <source>
        <dbReference type="SAM" id="MobiDB-lite"/>
    </source>
</evidence>
<comment type="caution">
    <text evidence="3">The sequence shown here is derived from an EMBL/GenBank/DDBJ whole genome shotgun (WGS) entry which is preliminary data.</text>
</comment>
<organism evidence="3 4">
    <name type="scientific">Thermopolyspora flexuosa</name>
    <dbReference type="NCBI Taxonomy" id="103836"/>
    <lineage>
        <taxon>Bacteria</taxon>
        <taxon>Bacillati</taxon>
        <taxon>Actinomycetota</taxon>
        <taxon>Actinomycetes</taxon>
        <taxon>Streptosporangiales</taxon>
        <taxon>Streptosporangiaceae</taxon>
        <taxon>Thermopolyspora</taxon>
    </lineage>
</organism>
<gene>
    <name evidence="3" type="ORF">FHX40_4899</name>
</gene>
<dbReference type="OrthoDB" id="5521887at2"/>
<dbReference type="PANTHER" id="PTHR47691:SF3">
    <property type="entry name" value="HTH-TYPE TRANSCRIPTIONAL REGULATOR RV0890C-RELATED"/>
    <property type="match status" value="1"/>
</dbReference>
<protein>
    <submittedName>
        <fullName evidence="3">NB-ARC domain-containing protein</fullName>
    </submittedName>
</protein>
<dbReference type="SUPFAM" id="SSF52540">
    <property type="entry name" value="P-loop containing nucleoside triphosphate hydrolases"/>
    <property type="match status" value="1"/>
</dbReference>
<evidence type="ECO:0000259" key="2">
    <source>
        <dbReference type="Pfam" id="PF00931"/>
    </source>
</evidence>
<dbReference type="GO" id="GO:0043531">
    <property type="term" value="F:ADP binding"/>
    <property type="evidence" value="ECO:0007669"/>
    <property type="project" value="InterPro"/>
</dbReference>
<dbReference type="AlphaFoldDB" id="A0A543IQ87"/>
<evidence type="ECO:0000313" key="3">
    <source>
        <dbReference type="EMBL" id="TQM72743.1"/>
    </source>
</evidence>
<dbReference type="SUPFAM" id="SSF48452">
    <property type="entry name" value="TPR-like"/>
    <property type="match status" value="1"/>
</dbReference>
<feature type="compositionally biased region" description="Basic and acidic residues" evidence="1">
    <location>
        <begin position="1"/>
        <end position="11"/>
    </location>
</feature>
<dbReference type="Gene3D" id="1.25.40.10">
    <property type="entry name" value="Tetratricopeptide repeat domain"/>
    <property type="match status" value="2"/>
</dbReference>
<dbReference type="PANTHER" id="PTHR47691">
    <property type="entry name" value="REGULATOR-RELATED"/>
    <property type="match status" value="1"/>
</dbReference>
<dbReference type="SMART" id="SM00028">
    <property type="entry name" value="TPR"/>
    <property type="match status" value="3"/>
</dbReference>
<feature type="region of interest" description="Disordered" evidence="1">
    <location>
        <begin position="1"/>
        <end position="23"/>
    </location>
</feature>
<proteinExistence type="predicted"/>
<sequence>MKGGERGEHGFVRPPGHNEVSGVAQGPVVQAGAVHGDVRITVAGQVGHPVPAQLAPAPAVFVDRLAELRELGGVLEQADGASETPVLIVITGLGGVGKSSLALHWLHHVRARFPDGQLYADLGGFAAEREHRAGQVLERFLRALGIAPERVPASLEEQVALFRSATAGRRLIVMLDNAVSAAQVRLFLPSSGGSLVLVTTRYRLSGLVVDGARFIELRPLRREAAVELLARLLGSERVRREAEAAGSLVDRCGRLPIAVCASAARLALRPHWSIRRLDRQLADAHHRLSVLGDDIDTPIRAVFDVSYAALSDEEARMYRMLGLHPGPTFGTGVAAAVADVDEERAAELLDALAGASLVQEEGEERYRFHDLLRLHAEAKAAETEPDQVRRAAERRIVHWFLKKAAAADLVVIPGRWHLGPIYETVRGEPRAFADPAAALDWLEAELPNLRAVLRLAEQRGMHELVWQLCETLWGLFYSRKHYAEWLDIHETGIAAARRAGDVRAEARMVTALAHAHYELHHFTEAADLYRRAAGLLTGVDHPLGEAAALEGLGSTCLALGRPDEAIDHFERSRAIHERLGRPRGVARMLRRLAEAHLQAGRVDEAIDLISRSRDAFARLGEPLEQTRILTWLGRALVAAGRAAEALEPLRRARDTAVEIGARHAGAEAAMHLADALVATGDPGAAHAELTRAQEIFVDLRSPLADQVRRRLEELGPPG</sequence>
<dbReference type="PRINTS" id="PR00364">
    <property type="entry name" value="DISEASERSIST"/>
</dbReference>
<dbReference type="EMBL" id="VFPQ01000002">
    <property type="protein sequence ID" value="TQM72743.1"/>
    <property type="molecule type" value="Genomic_DNA"/>
</dbReference>
<dbReference type="InterPro" id="IPR002182">
    <property type="entry name" value="NB-ARC"/>
</dbReference>
<dbReference type="Gene3D" id="3.40.50.300">
    <property type="entry name" value="P-loop containing nucleotide triphosphate hydrolases"/>
    <property type="match status" value="1"/>
</dbReference>
<feature type="domain" description="NB-ARC" evidence="2">
    <location>
        <begin position="84"/>
        <end position="231"/>
    </location>
</feature>